<reference evidence="3" key="1">
    <citation type="journal article" date="2019" name="Int. J. Syst. Evol. Microbiol.">
        <title>The Global Catalogue of Microorganisms (GCM) 10K type strain sequencing project: providing services to taxonomists for standard genome sequencing and annotation.</title>
        <authorList>
            <consortium name="The Broad Institute Genomics Platform"/>
            <consortium name="The Broad Institute Genome Sequencing Center for Infectious Disease"/>
            <person name="Wu L."/>
            <person name="Ma J."/>
        </authorList>
    </citation>
    <scope>NUCLEOTIDE SEQUENCE [LARGE SCALE GENOMIC DNA]</scope>
    <source>
        <strain evidence="3">JCM 17494</strain>
    </source>
</reference>
<organism evidence="2 3">
    <name type="scientific">Lentzea roselyniae</name>
    <dbReference type="NCBI Taxonomy" id="531940"/>
    <lineage>
        <taxon>Bacteria</taxon>
        <taxon>Bacillati</taxon>
        <taxon>Actinomycetota</taxon>
        <taxon>Actinomycetes</taxon>
        <taxon>Pseudonocardiales</taxon>
        <taxon>Pseudonocardiaceae</taxon>
        <taxon>Lentzea</taxon>
    </lineage>
</organism>
<name>A0ABP7C119_9PSEU</name>
<evidence type="ECO:0000256" key="1">
    <source>
        <dbReference type="SAM" id="MobiDB-lite"/>
    </source>
</evidence>
<evidence type="ECO:0000313" key="3">
    <source>
        <dbReference type="Proteomes" id="UP001500711"/>
    </source>
</evidence>
<accession>A0ABP7C119</accession>
<proteinExistence type="predicted"/>
<evidence type="ECO:0000313" key="2">
    <source>
        <dbReference type="EMBL" id="GAA3673878.1"/>
    </source>
</evidence>
<keyword evidence="3" id="KW-1185">Reference proteome</keyword>
<dbReference type="EMBL" id="BAABBE010000028">
    <property type="protein sequence ID" value="GAA3673878.1"/>
    <property type="molecule type" value="Genomic_DNA"/>
</dbReference>
<protein>
    <submittedName>
        <fullName evidence="2">Uncharacterized protein</fullName>
    </submittedName>
</protein>
<sequence length="59" mass="6410">MTISHQPFRQPRRSQAAGGPLPQLPTGVGSTAGRPVVPVDWFRRMPNGGTIYLKRAALI</sequence>
<dbReference type="Proteomes" id="UP001500711">
    <property type="component" value="Unassembled WGS sequence"/>
</dbReference>
<gene>
    <name evidence="2" type="ORF">GCM10022267_71010</name>
</gene>
<feature type="region of interest" description="Disordered" evidence="1">
    <location>
        <begin position="1"/>
        <end position="34"/>
    </location>
</feature>
<comment type="caution">
    <text evidence="2">The sequence shown here is derived from an EMBL/GenBank/DDBJ whole genome shotgun (WGS) entry which is preliminary data.</text>
</comment>